<feature type="non-terminal residue" evidence="2">
    <location>
        <position position="128"/>
    </location>
</feature>
<feature type="region of interest" description="Disordered" evidence="1">
    <location>
        <begin position="41"/>
        <end position="105"/>
    </location>
</feature>
<evidence type="ECO:0000256" key="1">
    <source>
        <dbReference type="SAM" id="MobiDB-lite"/>
    </source>
</evidence>
<comment type="caution">
    <text evidence="2">The sequence shown here is derived from an EMBL/GenBank/DDBJ whole genome shotgun (WGS) entry which is preliminary data.</text>
</comment>
<proteinExistence type="predicted"/>
<accession>A0A2J8SEJ1</accession>
<name>A0A2J8SEJ1_PONAB</name>
<feature type="non-terminal residue" evidence="2">
    <location>
        <position position="1"/>
    </location>
</feature>
<evidence type="ECO:0000313" key="2">
    <source>
        <dbReference type="EMBL" id="PNJ19192.1"/>
    </source>
</evidence>
<dbReference type="EMBL" id="NDHI03003582">
    <property type="protein sequence ID" value="PNJ19192.1"/>
    <property type="molecule type" value="Genomic_DNA"/>
</dbReference>
<reference evidence="2" key="1">
    <citation type="submission" date="2017-12" db="EMBL/GenBank/DDBJ databases">
        <title>High-resolution comparative analysis of great ape genomes.</title>
        <authorList>
            <person name="Pollen A."/>
            <person name="Hastie A."/>
            <person name="Hormozdiari F."/>
            <person name="Dougherty M."/>
            <person name="Liu R."/>
            <person name="Chaisson M."/>
            <person name="Hoppe E."/>
            <person name="Hill C."/>
            <person name="Pang A."/>
            <person name="Hillier L."/>
            <person name="Baker C."/>
            <person name="Armstrong J."/>
            <person name="Shendure J."/>
            <person name="Paten B."/>
            <person name="Wilson R."/>
            <person name="Chao H."/>
            <person name="Schneider V."/>
            <person name="Ventura M."/>
            <person name="Kronenberg Z."/>
            <person name="Murali S."/>
            <person name="Gordon D."/>
            <person name="Cantsilieris S."/>
            <person name="Munson K."/>
            <person name="Nelson B."/>
            <person name="Raja A."/>
            <person name="Underwood J."/>
            <person name="Diekhans M."/>
            <person name="Fiddes I."/>
            <person name="Haussler D."/>
            <person name="Eichler E."/>
        </authorList>
    </citation>
    <scope>NUCLEOTIDE SEQUENCE [LARGE SCALE GENOMIC DNA]</scope>
    <source>
        <strain evidence="2">Susie</strain>
    </source>
</reference>
<protein>
    <submittedName>
        <fullName evidence="2">ARHGEF1 isoform 22</fullName>
    </submittedName>
</protein>
<sequence length="128" mass="13875">PVLTTNCEVGTAMMDAHFTDVETEVLTGKVTWPKSHRGEVSLDLNAEDARTNGQARGGGGDDAARTPAGHANLDRDWNTDPHTRSLDRRHTDRGTYGYSQAPPRQAPHHLLWGKAALTWAACGGSYPQ</sequence>
<feature type="compositionally biased region" description="Basic and acidic residues" evidence="1">
    <location>
        <begin position="72"/>
        <end position="93"/>
    </location>
</feature>
<gene>
    <name evidence="2" type="ORF">CR201_G0044078</name>
</gene>
<dbReference type="AlphaFoldDB" id="A0A2J8SEJ1"/>
<organism evidence="2">
    <name type="scientific">Pongo abelii</name>
    <name type="common">Sumatran orangutan</name>
    <name type="synonym">Pongo pygmaeus abelii</name>
    <dbReference type="NCBI Taxonomy" id="9601"/>
    <lineage>
        <taxon>Eukaryota</taxon>
        <taxon>Metazoa</taxon>
        <taxon>Chordata</taxon>
        <taxon>Craniata</taxon>
        <taxon>Vertebrata</taxon>
        <taxon>Euteleostomi</taxon>
        <taxon>Mammalia</taxon>
        <taxon>Eutheria</taxon>
        <taxon>Euarchontoglires</taxon>
        <taxon>Primates</taxon>
        <taxon>Haplorrhini</taxon>
        <taxon>Catarrhini</taxon>
        <taxon>Hominidae</taxon>
        <taxon>Pongo</taxon>
    </lineage>
</organism>